<dbReference type="EMBL" id="LVXZ01000013">
    <property type="protein sequence ID" value="OAP93236.1"/>
    <property type="molecule type" value="Genomic_DNA"/>
</dbReference>
<dbReference type="OrthoDB" id="9978846at2"/>
<name>A0A179BNB2_ACIFR</name>
<keyword evidence="2" id="KW-1185">Reference proteome</keyword>
<gene>
    <name evidence="1" type="ORF">A4H96_01370</name>
</gene>
<accession>A0A179BNB2</accession>
<proteinExistence type="predicted"/>
<reference evidence="1 2" key="1">
    <citation type="submission" date="2016-04" db="EMBL/GenBank/DDBJ databases">
        <title>Acidithiobacillus ferrooxidans genome sequencing and assembly.</title>
        <authorList>
            <person name="Zhou Z."/>
        </authorList>
    </citation>
    <scope>NUCLEOTIDE SEQUENCE [LARGE SCALE GENOMIC DNA]</scope>
    <source>
        <strain evidence="1 2">BY0502</strain>
    </source>
</reference>
<comment type="caution">
    <text evidence="1">The sequence shown here is derived from an EMBL/GenBank/DDBJ whole genome shotgun (WGS) entry which is preliminary data.</text>
</comment>
<dbReference type="RefSeq" id="WP_064217925.1">
    <property type="nucleotide sequence ID" value="NZ_LVXZ01000013.1"/>
</dbReference>
<organism evidence="1 2">
    <name type="scientific">Acidithiobacillus ferrooxidans</name>
    <name type="common">Thiobacillus ferrooxidans</name>
    <dbReference type="NCBI Taxonomy" id="920"/>
    <lineage>
        <taxon>Bacteria</taxon>
        <taxon>Pseudomonadati</taxon>
        <taxon>Pseudomonadota</taxon>
        <taxon>Acidithiobacillia</taxon>
        <taxon>Acidithiobacillales</taxon>
        <taxon>Acidithiobacillaceae</taxon>
        <taxon>Acidithiobacillus</taxon>
    </lineage>
</organism>
<evidence type="ECO:0000313" key="1">
    <source>
        <dbReference type="EMBL" id="OAP93236.1"/>
    </source>
</evidence>
<protein>
    <submittedName>
        <fullName evidence="1">Uncharacterized protein</fullName>
    </submittedName>
</protein>
<sequence>MESATAAKTRIRRSPAERLVELEQKLAQKRAQEKMLMERIDFLKNGRKRTNNTAELAKAIPQIKRVFHGLEITMETVLGIAVYAKESIDKGEASIETFTEIGKSNWRTRSKRATG</sequence>
<evidence type="ECO:0000313" key="2">
    <source>
        <dbReference type="Proteomes" id="UP000078302"/>
    </source>
</evidence>
<dbReference type="AlphaFoldDB" id="A0A179BNB2"/>
<dbReference type="Proteomes" id="UP000078302">
    <property type="component" value="Unassembled WGS sequence"/>
</dbReference>